<dbReference type="PROSITE" id="PS50082">
    <property type="entry name" value="WD_REPEATS_2"/>
    <property type="match status" value="7"/>
</dbReference>
<dbReference type="InParanoid" id="A0A1D3D2X0"/>
<dbReference type="GO" id="GO:0000027">
    <property type="term" value="P:ribosomal large subunit assembly"/>
    <property type="evidence" value="ECO:0007669"/>
    <property type="project" value="TreeGrafter"/>
</dbReference>
<feature type="repeat" description="WD" evidence="5">
    <location>
        <begin position="182"/>
        <end position="223"/>
    </location>
</feature>
<dbReference type="PROSITE" id="PS50294">
    <property type="entry name" value="WD_REPEATS_REGION"/>
    <property type="match status" value="6"/>
</dbReference>
<proteinExistence type="predicted"/>
<dbReference type="InterPro" id="IPR001632">
    <property type="entry name" value="WD40_G-protein_beta-like"/>
</dbReference>
<keyword evidence="4" id="KW-0539">Nucleus</keyword>
<dbReference type="Gene3D" id="2.130.10.10">
    <property type="entry name" value="YVTN repeat-like/Quinoprotein amine dehydrogenase"/>
    <property type="match status" value="1"/>
</dbReference>
<dbReference type="Proteomes" id="UP000095192">
    <property type="component" value="Unassembled WGS sequence"/>
</dbReference>
<dbReference type="FunCoup" id="A0A1D3D2X0">
    <property type="interactions" value="255"/>
</dbReference>
<dbReference type="InterPro" id="IPR015943">
    <property type="entry name" value="WD40/YVTN_repeat-like_dom_sf"/>
</dbReference>
<dbReference type="EMBL" id="JROU02000982">
    <property type="protein sequence ID" value="OEH77797.1"/>
    <property type="molecule type" value="Genomic_DNA"/>
</dbReference>
<evidence type="ECO:0000256" key="1">
    <source>
        <dbReference type="ARBA" id="ARBA00004604"/>
    </source>
</evidence>
<dbReference type="PANTHER" id="PTHR19848:SF0">
    <property type="entry name" value="NOTCHLESS PROTEIN HOMOLOG 1"/>
    <property type="match status" value="1"/>
</dbReference>
<reference evidence="7 8" key="1">
    <citation type="journal article" date="2016" name="BMC Genomics">
        <title>Comparative genomics reveals Cyclospora cayetanensis possesses coccidia-like metabolism and invasion components but unique surface antigens.</title>
        <authorList>
            <person name="Liu S."/>
            <person name="Wang L."/>
            <person name="Zheng H."/>
            <person name="Xu Z."/>
            <person name="Roellig D.M."/>
            <person name="Li N."/>
            <person name="Frace M.A."/>
            <person name="Tang K."/>
            <person name="Arrowood M.J."/>
            <person name="Moss D.M."/>
            <person name="Zhang L."/>
            <person name="Feng Y."/>
            <person name="Xiao L."/>
        </authorList>
    </citation>
    <scope>NUCLEOTIDE SEQUENCE [LARGE SCALE GENOMIC DNA]</scope>
    <source>
        <strain evidence="7 8">CHN_HEN01</strain>
    </source>
</reference>
<dbReference type="PRINTS" id="PR00319">
    <property type="entry name" value="GPROTEINB"/>
</dbReference>
<keyword evidence="2 5" id="KW-0853">WD repeat</keyword>
<accession>A0A1D3D2X0</accession>
<dbReference type="PROSITE" id="PS00678">
    <property type="entry name" value="WD_REPEATS_1"/>
    <property type="match status" value="2"/>
</dbReference>
<feature type="repeat" description="WD" evidence="5">
    <location>
        <begin position="522"/>
        <end position="563"/>
    </location>
</feature>
<dbReference type="PRINTS" id="PR00320">
    <property type="entry name" value="GPROTEINBRPT"/>
</dbReference>
<evidence type="ECO:0000256" key="6">
    <source>
        <dbReference type="SAM" id="MobiDB-lite"/>
    </source>
</evidence>
<name>A0A1D3D2X0_9EIME</name>
<dbReference type="SMART" id="SM00320">
    <property type="entry name" value="WD40"/>
    <property type="match status" value="8"/>
</dbReference>
<dbReference type="InterPro" id="IPR019775">
    <property type="entry name" value="WD40_repeat_CS"/>
</dbReference>
<dbReference type="AlphaFoldDB" id="A0A1D3D2X0"/>
<dbReference type="InterPro" id="IPR036322">
    <property type="entry name" value="WD40_repeat_dom_sf"/>
</dbReference>
<feature type="repeat" description="WD" evidence="5">
    <location>
        <begin position="328"/>
        <end position="351"/>
    </location>
</feature>
<evidence type="ECO:0000256" key="4">
    <source>
        <dbReference type="ARBA" id="ARBA00023242"/>
    </source>
</evidence>
<gene>
    <name evidence="7" type="ORF">cyc_06091</name>
</gene>
<feature type="region of interest" description="Disordered" evidence="6">
    <location>
        <begin position="256"/>
        <end position="316"/>
    </location>
</feature>
<sequence length="597" mass="63976">MGVPEEASRKRKATDTPEDGASSQLVIQFFNQKEEPVGCQFSVPKAISKAQLEQLLLQITETLGAAFAASDAKGAEEVLRVSFSPLAAFRVSPLTRCSSALPGLGSVASDGFTKAPCPSRVLRRNSFSMLLPAFAMAGNFGGHEEAILAAAFSPEGKRLATGGGDTSVRLWDLNTETPLQTLRGHSNWVLCVSWASHGQLFASSGMDGTVCIWDADAGALVGPPLKGHTQPVVSLAWQPLHLVSSEDVAAEAIADSPTADTTAVPAAKQEASQSGGKDDCEATRSNSSSNKNCKAKGKQLSAAAKGPPRPRTSSLWKTRLGFTLPSLLLASGSKDGTVRLWRVGQQQALRVLALHTQPVTQIKWSGGAEGYLISGSRDTTVKVWNPHKGTLVKELKGHAHWVNTLALNSDSVLRRGPFDPRGRTERPFTSFAEMKEAAQRQFDQFLKECGHEALLSGSDDSTLILRRIKGNGLFEEVGRMTGHQKLINCVCFSPDGLTIASGSFDKSIRLWKGATGQYLATLRGHVGPVYQLAWAADSRLLLSGSGDSTLKVWDVASRKLKHDLPGHADEVYAVDWSPTGTHAASGSKDRILRVWKH</sequence>
<dbReference type="InterPro" id="IPR020472">
    <property type="entry name" value="WD40_PAC1"/>
</dbReference>
<feature type="repeat" description="WD" evidence="5">
    <location>
        <begin position="140"/>
        <end position="181"/>
    </location>
</feature>
<dbReference type="Pfam" id="PF00400">
    <property type="entry name" value="WD40"/>
    <property type="match status" value="7"/>
</dbReference>
<evidence type="ECO:0000256" key="2">
    <source>
        <dbReference type="ARBA" id="ARBA00022574"/>
    </source>
</evidence>
<evidence type="ECO:0000313" key="7">
    <source>
        <dbReference type="EMBL" id="OEH77797.1"/>
    </source>
</evidence>
<evidence type="ECO:0000256" key="5">
    <source>
        <dbReference type="PROSITE-ProRule" id="PRU00221"/>
    </source>
</evidence>
<feature type="repeat" description="WD" evidence="5">
    <location>
        <begin position="480"/>
        <end position="521"/>
    </location>
</feature>
<dbReference type="VEuPathDB" id="ToxoDB:LOC34622333"/>
<feature type="repeat" description="WD" evidence="5">
    <location>
        <begin position="564"/>
        <end position="597"/>
    </location>
</feature>
<dbReference type="VEuPathDB" id="ToxoDB:cyc_06091"/>
<feature type="repeat" description="WD" evidence="5">
    <location>
        <begin position="352"/>
        <end position="394"/>
    </location>
</feature>
<dbReference type="PANTHER" id="PTHR19848">
    <property type="entry name" value="WD40 REPEAT PROTEIN"/>
    <property type="match status" value="1"/>
</dbReference>
<protein>
    <submittedName>
        <fullName evidence="7">Uncharacterized protein</fullName>
    </submittedName>
</protein>
<dbReference type="InterPro" id="IPR001680">
    <property type="entry name" value="WD40_rpt"/>
</dbReference>
<dbReference type="GO" id="GO:0005730">
    <property type="term" value="C:nucleolus"/>
    <property type="evidence" value="ECO:0007669"/>
    <property type="project" value="UniProtKB-SubCell"/>
</dbReference>
<evidence type="ECO:0000256" key="3">
    <source>
        <dbReference type="ARBA" id="ARBA00022737"/>
    </source>
</evidence>
<comment type="subcellular location">
    <subcellularLocation>
        <location evidence="1">Nucleus</location>
        <location evidence="1">Nucleolus</location>
    </subcellularLocation>
</comment>
<keyword evidence="3" id="KW-0677">Repeat</keyword>
<dbReference type="CDD" id="cd00200">
    <property type="entry name" value="WD40"/>
    <property type="match status" value="1"/>
</dbReference>
<evidence type="ECO:0000313" key="8">
    <source>
        <dbReference type="Proteomes" id="UP000095192"/>
    </source>
</evidence>
<organism evidence="7 8">
    <name type="scientific">Cyclospora cayetanensis</name>
    <dbReference type="NCBI Taxonomy" id="88456"/>
    <lineage>
        <taxon>Eukaryota</taxon>
        <taxon>Sar</taxon>
        <taxon>Alveolata</taxon>
        <taxon>Apicomplexa</taxon>
        <taxon>Conoidasida</taxon>
        <taxon>Coccidia</taxon>
        <taxon>Eucoccidiorida</taxon>
        <taxon>Eimeriorina</taxon>
        <taxon>Eimeriidae</taxon>
        <taxon>Cyclospora</taxon>
    </lineage>
</organism>
<dbReference type="SUPFAM" id="SSF50978">
    <property type="entry name" value="WD40 repeat-like"/>
    <property type="match status" value="1"/>
</dbReference>
<feature type="region of interest" description="Disordered" evidence="6">
    <location>
        <begin position="1"/>
        <end position="20"/>
    </location>
</feature>
<keyword evidence="8" id="KW-1185">Reference proteome</keyword>
<comment type="caution">
    <text evidence="7">The sequence shown here is derived from an EMBL/GenBank/DDBJ whole genome shotgun (WGS) entry which is preliminary data.</text>
</comment>